<keyword evidence="5" id="KW-0560">Oxidoreductase</keyword>
<dbReference type="Proteomes" id="UP001604282">
    <property type="component" value="Unassembled WGS sequence"/>
</dbReference>
<dbReference type="EMBL" id="JBICZW010000027">
    <property type="protein sequence ID" value="MFG3193211.1"/>
    <property type="molecule type" value="Genomic_DNA"/>
</dbReference>
<keyword evidence="7" id="KW-0503">Monooxygenase</keyword>
<comment type="similarity">
    <text evidence="2">Belongs to the cytochrome P450 family.</text>
</comment>
<dbReference type="InterPro" id="IPR036396">
    <property type="entry name" value="Cyt_P450_sf"/>
</dbReference>
<evidence type="ECO:0000256" key="2">
    <source>
        <dbReference type="ARBA" id="ARBA00010617"/>
    </source>
</evidence>
<reference evidence="8 9" key="1">
    <citation type="submission" date="2024-10" db="EMBL/GenBank/DDBJ databases">
        <title>The Natural Products Discovery Center: Release of the First 8490 Sequenced Strains for Exploring Actinobacteria Biosynthetic Diversity.</title>
        <authorList>
            <person name="Kalkreuter E."/>
            <person name="Kautsar S.A."/>
            <person name="Yang D."/>
            <person name="Bader C.D."/>
            <person name="Teijaro C.N."/>
            <person name="Fluegel L."/>
            <person name="Davis C.M."/>
            <person name="Simpson J.R."/>
            <person name="Lauterbach L."/>
            <person name="Steele A.D."/>
            <person name="Gui C."/>
            <person name="Meng S."/>
            <person name="Li G."/>
            <person name="Viehrig K."/>
            <person name="Ye F."/>
            <person name="Su P."/>
            <person name="Kiefer A.F."/>
            <person name="Nichols A."/>
            <person name="Cepeda A.J."/>
            <person name="Yan W."/>
            <person name="Fan B."/>
            <person name="Jiang Y."/>
            <person name="Adhikari A."/>
            <person name="Zheng C.-J."/>
            <person name="Schuster L."/>
            <person name="Cowan T.M."/>
            <person name="Smanski M.J."/>
            <person name="Chevrette M.G."/>
            <person name="De Carvalho L.P.S."/>
            <person name="Shen B."/>
        </authorList>
    </citation>
    <scope>NUCLEOTIDE SEQUENCE [LARGE SCALE GENOMIC DNA]</scope>
    <source>
        <strain evidence="8 9">NPDC048229</strain>
    </source>
</reference>
<evidence type="ECO:0000256" key="7">
    <source>
        <dbReference type="ARBA" id="ARBA00023033"/>
    </source>
</evidence>
<dbReference type="RefSeq" id="WP_392884637.1">
    <property type="nucleotide sequence ID" value="NZ_JBICZW010000027.1"/>
</dbReference>
<dbReference type="Pfam" id="PF00067">
    <property type="entry name" value="p450"/>
    <property type="match status" value="1"/>
</dbReference>
<name>A0ABW7C0C3_9ACTN</name>
<keyword evidence="4" id="KW-0479">Metal-binding</keyword>
<dbReference type="Gene3D" id="1.10.630.10">
    <property type="entry name" value="Cytochrome P450"/>
    <property type="match status" value="1"/>
</dbReference>
<keyword evidence="9" id="KW-1185">Reference proteome</keyword>
<dbReference type="InterPro" id="IPR001128">
    <property type="entry name" value="Cyt_P450"/>
</dbReference>
<dbReference type="SUPFAM" id="SSF48264">
    <property type="entry name" value="Cytochrome P450"/>
    <property type="match status" value="1"/>
</dbReference>
<sequence>MSRLDTVLAPWSDSTLALLARGYAWLPDRMRATNGGPVRTRLLGRPTVALRGPDAIGFFYDERNVRRASALPGPVLDTLFGRGAVHTLDGEAHRVRKAVFLAILKDGAGVEALAEHVARCWSESVEEWRDGRSVVLFDEAALVLARAVCAWAGIPLSDEAVRRMAADCTAMVDGFAAPGPRHVRARRARTRQEEALAGLVGAAREAGELTSDKGTAFEAVVWHRDADGGLADPRTAAVELLNIVRPTVAIAWFAAFAAHALHRWPQHREPLRKDEDGRYARAFAHEVRRFYPFAPFVGGLAATDLTWRGEPVAEDTLILLDLYGYHHDPTMWINPYRFDPGRFTGREPGADELIPQGGGDPAHGHRCPGEDVTVAVLATLVRQLAHLDHEVPAQDLSIPLSRIPTRPRSGFVLTVDGTSRGAGSPG</sequence>
<evidence type="ECO:0000313" key="9">
    <source>
        <dbReference type="Proteomes" id="UP001604282"/>
    </source>
</evidence>
<proteinExistence type="inferred from homology"/>
<evidence type="ECO:0000256" key="4">
    <source>
        <dbReference type="ARBA" id="ARBA00022723"/>
    </source>
</evidence>
<evidence type="ECO:0000256" key="6">
    <source>
        <dbReference type="ARBA" id="ARBA00023004"/>
    </source>
</evidence>
<protein>
    <submittedName>
        <fullName evidence="8">Cytochrome P450</fullName>
    </submittedName>
</protein>
<evidence type="ECO:0000256" key="1">
    <source>
        <dbReference type="ARBA" id="ARBA00001971"/>
    </source>
</evidence>
<keyword evidence="6" id="KW-0408">Iron</keyword>
<evidence type="ECO:0000256" key="3">
    <source>
        <dbReference type="ARBA" id="ARBA00022617"/>
    </source>
</evidence>
<accession>A0ABW7C0C3</accession>
<comment type="cofactor">
    <cofactor evidence="1">
        <name>heme</name>
        <dbReference type="ChEBI" id="CHEBI:30413"/>
    </cofactor>
</comment>
<dbReference type="PANTHER" id="PTHR24286:SF24">
    <property type="entry name" value="LANOSTEROL 14-ALPHA DEMETHYLASE"/>
    <property type="match status" value="1"/>
</dbReference>
<dbReference type="CDD" id="cd11067">
    <property type="entry name" value="CYP152"/>
    <property type="match status" value="1"/>
</dbReference>
<keyword evidence="3" id="KW-0349">Heme</keyword>
<dbReference type="PANTHER" id="PTHR24286">
    <property type="entry name" value="CYTOCHROME P450 26"/>
    <property type="match status" value="1"/>
</dbReference>
<gene>
    <name evidence="8" type="ORF">ACGFYS_30265</name>
</gene>
<comment type="caution">
    <text evidence="8">The sequence shown here is derived from an EMBL/GenBank/DDBJ whole genome shotgun (WGS) entry which is preliminary data.</text>
</comment>
<evidence type="ECO:0000313" key="8">
    <source>
        <dbReference type="EMBL" id="MFG3193211.1"/>
    </source>
</evidence>
<organism evidence="8 9">
    <name type="scientific">Streptomyces omiyaensis</name>
    <dbReference type="NCBI Taxonomy" id="68247"/>
    <lineage>
        <taxon>Bacteria</taxon>
        <taxon>Bacillati</taxon>
        <taxon>Actinomycetota</taxon>
        <taxon>Actinomycetes</taxon>
        <taxon>Kitasatosporales</taxon>
        <taxon>Streptomycetaceae</taxon>
        <taxon>Streptomyces</taxon>
    </lineage>
</organism>
<evidence type="ECO:0000256" key="5">
    <source>
        <dbReference type="ARBA" id="ARBA00023002"/>
    </source>
</evidence>